<gene>
    <name evidence="2" type="primary">CSON013746</name>
</gene>
<feature type="transmembrane region" description="Helical" evidence="1">
    <location>
        <begin position="91"/>
        <end position="112"/>
    </location>
</feature>
<keyword evidence="1" id="KW-0472">Membrane</keyword>
<reference evidence="2" key="1">
    <citation type="submission" date="2018-04" db="EMBL/GenBank/DDBJ databases">
        <authorList>
            <person name="Go L.Y."/>
            <person name="Mitchell J.A."/>
        </authorList>
    </citation>
    <scope>NUCLEOTIDE SEQUENCE</scope>
    <source>
        <tissue evidence="2">Whole organism</tissue>
    </source>
</reference>
<name>A0A336KZD3_CULSO</name>
<dbReference type="VEuPathDB" id="VectorBase:CSON013746"/>
<accession>A0A336KZD3</accession>
<dbReference type="EMBL" id="UFQS01000706">
    <property type="protein sequence ID" value="SSX06320.1"/>
    <property type="molecule type" value="Genomic_DNA"/>
</dbReference>
<protein>
    <submittedName>
        <fullName evidence="2">CSON013746 protein</fullName>
    </submittedName>
</protein>
<dbReference type="EMBL" id="UFQT01000706">
    <property type="protein sequence ID" value="SSX26674.1"/>
    <property type="molecule type" value="Genomic_DNA"/>
</dbReference>
<dbReference type="AlphaFoldDB" id="A0A336KZD3"/>
<organism evidence="2">
    <name type="scientific">Culicoides sonorensis</name>
    <name type="common">Biting midge</name>
    <dbReference type="NCBI Taxonomy" id="179676"/>
    <lineage>
        <taxon>Eukaryota</taxon>
        <taxon>Metazoa</taxon>
        <taxon>Ecdysozoa</taxon>
        <taxon>Arthropoda</taxon>
        <taxon>Hexapoda</taxon>
        <taxon>Insecta</taxon>
        <taxon>Pterygota</taxon>
        <taxon>Neoptera</taxon>
        <taxon>Endopterygota</taxon>
        <taxon>Diptera</taxon>
        <taxon>Nematocera</taxon>
        <taxon>Chironomoidea</taxon>
        <taxon>Ceratopogonidae</taxon>
        <taxon>Ceratopogoninae</taxon>
        <taxon>Culicoides</taxon>
        <taxon>Monoculicoides</taxon>
    </lineage>
</organism>
<proteinExistence type="predicted"/>
<keyword evidence="1" id="KW-1133">Transmembrane helix</keyword>
<keyword evidence="1" id="KW-0812">Transmembrane</keyword>
<evidence type="ECO:0000256" key="1">
    <source>
        <dbReference type="SAM" id="Phobius"/>
    </source>
</evidence>
<evidence type="ECO:0000313" key="3">
    <source>
        <dbReference type="EMBL" id="SSX26674.1"/>
    </source>
</evidence>
<reference evidence="3" key="2">
    <citation type="submission" date="2018-07" db="EMBL/GenBank/DDBJ databases">
        <authorList>
            <person name="Quirk P.G."/>
            <person name="Krulwich T.A."/>
        </authorList>
    </citation>
    <scope>NUCLEOTIDE SEQUENCE</scope>
</reference>
<evidence type="ECO:0000313" key="2">
    <source>
        <dbReference type="EMBL" id="SSX06320.1"/>
    </source>
</evidence>
<sequence>MYVTDIVLILKQQTRMTLIKMRNITHLRFIALTQFTRFTANCQPKFQFLIFLDIRQPSTRPESDFTLDTPKAEELRAKMEKQKQFRNRCRLITYFLGLLIFLLTVMIVSLVLTRGKRMFGKI</sequence>